<accession>A0A4Z2I269</accession>
<evidence type="ECO:0000313" key="2">
    <source>
        <dbReference type="EMBL" id="TNN72179.1"/>
    </source>
</evidence>
<dbReference type="AlphaFoldDB" id="A0A4Z2I269"/>
<evidence type="ECO:0000313" key="3">
    <source>
        <dbReference type="Proteomes" id="UP000314294"/>
    </source>
</evidence>
<feature type="region of interest" description="Disordered" evidence="1">
    <location>
        <begin position="21"/>
        <end position="43"/>
    </location>
</feature>
<reference evidence="2 3" key="1">
    <citation type="submission" date="2019-03" db="EMBL/GenBank/DDBJ databases">
        <title>First draft genome of Liparis tanakae, snailfish: a comprehensive survey of snailfish specific genes.</title>
        <authorList>
            <person name="Kim W."/>
            <person name="Song I."/>
            <person name="Jeong J.-H."/>
            <person name="Kim D."/>
            <person name="Kim S."/>
            <person name="Ryu S."/>
            <person name="Song J.Y."/>
            <person name="Lee S.K."/>
        </authorList>
    </citation>
    <scope>NUCLEOTIDE SEQUENCE [LARGE SCALE GENOMIC DNA]</scope>
    <source>
        <tissue evidence="2">Muscle</tissue>
    </source>
</reference>
<gene>
    <name evidence="2" type="ORF">EYF80_017607</name>
</gene>
<evidence type="ECO:0000256" key="1">
    <source>
        <dbReference type="SAM" id="MobiDB-lite"/>
    </source>
</evidence>
<sequence length="106" mass="11964">MGPPSLPCLGLPLLPARPFSSAWHSRDSRTEPEANLSPPHSPGKMISLSVLSTLSPRVLMRWQLDRKRNRKGLKDLLLLSFSFKDKCPSDHFPQCYLHGGLCDQWL</sequence>
<organism evidence="2 3">
    <name type="scientific">Liparis tanakae</name>
    <name type="common">Tanaka's snailfish</name>
    <dbReference type="NCBI Taxonomy" id="230148"/>
    <lineage>
        <taxon>Eukaryota</taxon>
        <taxon>Metazoa</taxon>
        <taxon>Chordata</taxon>
        <taxon>Craniata</taxon>
        <taxon>Vertebrata</taxon>
        <taxon>Euteleostomi</taxon>
        <taxon>Actinopterygii</taxon>
        <taxon>Neopterygii</taxon>
        <taxon>Teleostei</taxon>
        <taxon>Neoteleostei</taxon>
        <taxon>Acanthomorphata</taxon>
        <taxon>Eupercaria</taxon>
        <taxon>Perciformes</taxon>
        <taxon>Cottioidei</taxon>
        <taxon>Cottales</taxon>
        <taxon>Liparidae</taxon>
        <taxon>Liparis</taxon>
    </lineage>
</organism>
<name>A0A4Z2I269_9TELE</name>
<dbReference type="EMBL" id="SRLO01000141">
    <property type="protein sequence ID" value="TNN72179.1"/>
    <property type="molecule type" value="Genomic_DNA"/>
</dbReference>
<keyword evidence="3" id="KW-1185">Reference proteome</keyword>
<comment type="caution">
    <text evidence="2">The sequence shown here is derived from an EMBL/GenBank/DDBJ whole genome shotgun (WGS) entry which is preliminary data.</text>
</comment>
<protein>
    <submittedName>
        <fullName evidence="2">Uncharacterized protein</fullName>
    </submittedName>
</protein>
<dbReference type="Proteomes" id="UP000314294">
    <property type="component" value="Unassembled WGS sequence"/>
</dbReference>
<proteinExistence type="predicted"/>